<dbReference type="InterPro" id="IPR050235">
    <property type="entry name" value="CK1_Ser-Thr_kinase"/>
</dbReference>
<proteinExistence type="predicted"/>
<dbReference type="PANTHER" id="PTHR11909">
    <property type="entry name" value="CASEIN KINASE-RELATED"/>
    <property type="match status" value="1"/>
</dbReference>
<keyword evidence="2" id="KW-1185">Reference proteome</keyword>
<feature type="region of interest" description="Disordered" evidence="1">
    <location>
        <begin position="588"/>
        <end position="611"/>
    </location>
</feature>
<dbReference type="AlphaFoldDB" id="A0A1I8IAS2"/>
<dbReference type="Gene3D" id="1.10.510.10">
    <property type="entry name" value="Transferase(Phosphotransferase) domain 1"/>
    <property type="match status" value="1"/>
</dbReference>
<reference evidence="3" key="1">
    <citation type="submission" date="2016-11" db="UniProtKB">
        <authorList>
            <consortium name="WormBaseParasite"/>
        </authorList>
    </citation>
    <scope>IDENTIFICATION</scope>
</reference>
<dbReference type="WBParaSite" id="maker-uti_cns_0011320-snap-gene-0.14-mRNA-1">
    <property type="protein sequence ID" value="maker-uti_cns_0011320-snap-gene-0.14-mRNA-1"/>
    <property type="gene ID" value="maker-uti_cns_0011320-snap-gene-0.14"/>
</dbReference>
<feature type="region of interest" description="Disordered" evidence="1">
    <location>
        <begin position="319"/>
        <end position="344"/>
    </location>
</feature>
<name>A0A1I8IAS2_9PLAT</name>
<sequence>ANNKKQKYERIYEKKVSTPIESLTKGYPPEFSRYLSYCRNLKFEEAPDYRWLRENFRILFRTLNFVFDYVFDWTLLKQRATTAASSAGLVANQPAHSPRSPKPGMSGGSLQGGQSRSGSASTSLGGADTSADNGEDGGGGGGSSGHPTGIRRVGRHQKVRLWLSNFCDSRSLSKSAPSASMALADSNSLITWRRLGLRSAGAQAFDDSGTFSADSGAFADSQQPRSRCSTVRSSLQLRRPSAANPRSPRSSTSNLTARGSASARTSLNRLLLNRLSLLSNSTPTPELGECYSVNSAEADWLRHNSELTASSAVRVVKPSVASSGEDDDGGDDSGTGSTPVSEDLVRHPEPYHVRILPAMCYLVWRPNMLRRECLIERGQRAYLNALQPSSLPMQYLIAAVAARLDIEVPLLDSQRPGYSQRVPKFEYVFRWHTPNGQRVQLTDRITDIDHPAGQSGDPGSPVRVFIAGSPGWLTKAKHRVRADVGSNPQLEPGLLAGLASRRGRRSRQLSARIGEVGEVGSRVATSLTAVPASRIGTATATVRTATTGDTMIEPVTTRATRQRRCAVVRRPDLRRRCRRRWAAHTGTPAMMTGSARPASSAMPTGAPISVPTCATEKGRLAMKSRSKSREKPVKGSETLVAQRGHCFTSAGGSELLGASSTSGLSRAAAYSSAFCRSMRACSQVLAGAAGAVAGDDRVSGRRFGMTADDD</sequence>
<evidence type="ECO:0000313" key="2">
    <source>
        <dbReference type="Proteomes" id="UP000095280"/>
    </source>
</evidence>
<evidence type="ECO:0000313" key="3">
    <source>
        <dbReference type="WBParaSite" id="maker-uti_cns_0011320-snap-gene-0.14-mRNA-1"/>
    </source>
</evidence>
<feature type="region of interest" description="Disordered" evidence="1">
    <location>
        <begin position="216"/>
        <end position="261"/>
    </location>
</feature>
<organism evidence="2 3">
    <name type="scientific">Macrostomum lignano</name>
    <dbReference type="NCBI Taxonomy" id="282301"/>
    <lineage>
        <taxon>Eukaryota</taxon>
        <taxon>Metazoa</taxon>
        <taxon>Spiralia</taxon>
        <taxon>Lophotrochozoa</taxon>
        <taxon>Platyhelminthes</taxon>
        <taxon>Rhabditophora</taxon>
        <taxon>Macrostomorpha</taxon>
        <taxon>Macrostomida</taxon>
        <taxon>Macrostomidae</taxon>
        <taxon>Macrostomum</taxon>
    </lineage>
</organism>
<feature type="region of interest" description="Disordered" evidence="1">
    <location>
        <begin position="88"/>
        <end position="151"/>
    </location>
</feature>
<feature type="compositionally biased region" description="Low complexity" evidence="1">
    <location>
        <begin position="112"/>
        <end position="130"/>
    </location>
</feature>
<feature type="compositionally biased region" description="Low complexity" evidence="1">
    <location>
        <begin position="237"/>
        <end position="261"/>
    </location>
</feature>
<accession>A0A1I8IAS2</accession>
<protein>
    <submittedName>
        <fullName evidence="3">Non-specific serine/threonine protein kinase</fullName>
    </submittedName>
</protein>
<evidence type="ECO:0000256" key="1">
    <source>
        <dbReference type="SAM" id="MobiDB-lite"/>
    </source>
</evidence>
<dbReference type="InterPro" id="IPR011009">
    <property type="entry name" value="Kinase-like_dom_sf"/>
</dbReference>
<dbReference type="SUPFAM" id="SSF56112">
    <property type="entry name" value="Protein kinase-like (PK-like)"/>
    <property type="match status" value="1"/>
</dbReference>
<feature type="compositionally biased region" description="Polar residues" evidence="1">
    <location>
        <begin position="220"/>
        <end position="236"/>
    </location>
</feature>
<dbReference type="Proteomes" id="UP000095280">
    <property type="component" value="Unplaced"/>
</dbReference>